<dbReference type="EMBL" id="PKJO01000019">
    <property type="protein sequence ID" value="PLA39338.1"/>
    <property type="molecule type" value="Genomic_DNA"/>
</dbReference>
<comment type="caution">
    <text evidence="2">The sequence shown here is derived from an EMBL/GenBank/DDBJ whole genome shotgun (WGS) entry which is preliminary data.</text>
</comment>
<dbReference type="Proteomes" id="UP000234767">
    <property type="component" value="Unassembled WGS sequence"/>
</dbReference>
<protein>
    <submittedName>
        <fullName evidence="2">Uncharacterized protein</fullName>
    </submittedName>
</protein>
<sequence>MNFENEIEHKILVTYVIAKVSICFPFTIQISLLVGYSVFRRPLKQFENIHQHKISAFILVINRHNFRQHPADCFDTGIVGGMG</sequence>
<name>A0A2I1X9L8_NEISI</name>
<evidence type="ECO:0000313" key="2">
    <source>
        <dbReference type="EMBL" id="PLA39338.1"/>
    </source>
</evidence>
<keyword evidence="1" id="KW-0472">Membrane</keyword>
<keyword evidence="1" id="KW-0812">Transmembrane</keyword>
<reference evidence="2 3" key="1">
    <citation type="submission" date="2017-12" db="EMBL/GenBank/DDBJ databases">
        <title>Phylogenetic diversity of female urinary microbiome.</title>
        <authorList>
            <person name="Thomas-White K."/>
            <person name="Wolfe A.J."/>
        </authorList>
    </citation>
    <scope>NUCLEOTIDE SEQUENCE [LARGE SCALE GENOMIC DNA]</scope>
    <source>
        <strain evidence="2 3">UMB0321</strain>
    </source>
</reference>
<organism evidence="2 3">
    <name type="scientific">Neisseria sicca</name>
    <dbReference type="NCBI Taxonomy" id="490"/>
    <lineage>
        <taxon>Bacteria</taxon>
        <taxon>Pseudomonadati</taxon>
        <taxon>Pseudomonadota</taxon>
        <taxon>Betaproteobacteria</taxon>
        <taxon>Neisseriales</taxon>
        <taxon>Neisseriaceae</taxon>
        <taxon>Neisseria</taxon>
    </lineage>
</organism>
<feature type="transmembrane region" description="Helical" evidence="1">
    <location>
        <begin position="12"/>
        <end position="39"/>
    </location>
</feature>
<keyword evidence="1" id="KW-1133">Transmembrane helix</keyword>
<accession>A0A2I1X9L8</accession>
<dbReference type="AlphaFoldDB" id="A0A2I1X9L8"/>
<gene>
    <name evidence="2" type="ORF">CYK00_11025</name>
</gene>
<evidence type="ECO:0000256" key="1">
    <source>
        <dbReference type="SAM" id="Phobius"/>
    </source>
</evidence>
<evidence type="ECO:0000313" key="3">
    <source>
        <dbReference type="Proteomes" id="UP000234767"/>
    </source>
</evidence>
<proteinExistence type="predicted"/>